<dbReference type="GO" id="GO:0005975">
    <property type="term" value="P:carbohydrate metabolic process"/>
    <property type="evidence" value="ECO:0007669"/>
    <property type="project" value="InterPro"/>
</dbReference>
<evidence type="ECO:0000313" key="1">
    <source>
        <dbReference type="EMBL" id="KHT57377.1"/>
    </source>
</evidence>
<sequence>MKLNCDLGESFGAWSMPVESAIMAEIDQANIACGFHAGDPLVMKQAILSAKQHDVAIGAHPAYPDLQGFGRRSMAIAADELKAMIQYQVSALSGMAKVCGANVSYVKPHGALYNDMMKDTAVMRTVMQSIAEINMQSLNSPLALMVQATSQNAALKDAAQEWGLPLYFEAFSDRRYTDEGLLQSRLIEGAVLSESDALLQAKQLISSGTVTTASGATLAIEADSLCVHGDTKGAVNIAKKIRTFL</sequence>
<evidence type="ECO:0008006" key="3">
    <source>
        <dbReference type="Google" id="ProtNLM"/>
    </source>
</evidence>
<dbReference type="AlphaFoldDB" id="A0A0B3YRV0"/>
<dbReference type="NCBIfam" id="NF003814">
    <property type="entry name" value="PRK05406.1-3"/>
    <property type="match status" value="1"/>
</dbReference>
<dbReference type="NCBIfam" id="NF003816">
    <property type="entry name" value="PRK05406.1-5"/>
    <property type="match status" value="1"/>
</dbReference>
<gene>
    <name evidence="1" type="ORF">RJ41_01695</name>
</gene>
<keyword evidence="2" id="KW-1185">Reference proteome</keyword>
<reference evidence="1 2" key="1">
    <citation type="submission" date="2014-12" db="EMBL/GenBank/DDBJ databases">
        <title>Genome sequencing of Alteromonas marina AD001.</title>
        <authorList>
            <person name="Adrian T.G.S."/>
            <person name="Chan K.G."/>
        </authorList>
    </citation>
    <scope>NUCLEOTIDE SEQUENCE [LARGE SCALE GENOMIC DNA]</scope>
    <source>
        <strain evidence="1 2">AD001</strain>
    </source>
</reference>
<dbReference type="EMBL" id="JWLW01000003">
    <property type="protein sequence ID" value="KHT57377.1"/>
    <property type="molecule type" value="Genomic_DNA"/>
</dbReference>
<dbReference type="Proteomes" id="UP000031197">
    <property type="component" value="Unassembled WGS sequence"/>
</dbReference>
<dbReference type="InterPro" id="IPR011330">
    <property type="entry name" value="Glyco_hydro/deAcase_b/a-brl"/>
</dbReference>
<dbReference type="PANTHER" id="PTHR30292">
    <property type="entry name" value="UNCHARACTERIZED PROTEIN YBGL-RELATED"/>
    <property type="match status" value="1"/>
</dbReference>
<comment type="caution">
    <text evidence="1">The sequence shown here is derived from an EMBL/GenBank/DDBJ whole genome shotgun (WGS) entry which is preliminary data.</text>
</comment>
<dbReference type="PANTHER" id="PTHR30292:SF0">
    <property type="entry name" value="5-OXOPROLINASE SUBUNIT A"/>
    <property type="match status" value="1"/>
</dbReference>
<dbReference type="InterPro" id="IPR005501">
    <property type="entry name" value="LamB/YcsF/PxpA-like"/>
</dbReference>
<evidence type="ECO:0000313" key="2">
    <source>
        <dbReference type="Proteomes" id="UP000031197"/>
    </source>
</evidence>
<accession>A0A0B3YRV0</accession>
<dbReference type="OrthoDB" id="9773478at2"/>
<dbReference type="RefSeq" id="WP_039216456.1">
    <property type="nucleotide sequence ID" value="NZ_JWLW01000003.1"/>
</dbReference>
<dbReference type="Pfam" id="PF03746">
    <property type="entry name" value="LamB_YcsF"/>
    <property type="match status" value="1"/>
</dbReference>
<dbReference type="SUPFAM" id="SSF88713">
    <property type="entry name" value="Glycoside hydrolase/deacetylase"/>
    <property type="match status" value="1"/>
</dbReference>
<protein>
    <recommendedName>
        <fullName evidence="3">LamB/YcsF family protein</fullName>
    </recommendedName>
</protein>
<dbReference type="CDD" id="cd10787">
    <property type="entry name" value="LamB_YcsF_like"/>
    <property type="match status" value="1"/>
</dbReference>
<proteinExistence type="predicted"/>
<organism evidence="1 2">
    <name type="scientific">Alteromonas marina</name>
    <dbReference type="NCBI Taxonomy" id="203795"/>
    <lineage>
        <taxon>Bacteria</taxon>
        <taxon>Pseudomonadati</taxon>
        <taxon>Pseudomonadota</taxon>
        <taxon>Gammaproteobacteria</taxon>
        <taxon>Alteromonadales</taxon>
        <taxon>Alteromonadaceae</taxon>
        <taxon>Alteromonas/Salinimonas group</taxon>
        <taxon>Alteromonas</taxon>
    </lineage>
</organism>
<name>A0A0B3YRV0_9ALTE</name>
<dbReference type="Gene3D" id="3.20.20.370">
    <property type="entry name" value="Glycoside hydrolase/deacetylase"/>
    <property type="match status" value="1"/>
</dbReference>